<gene>
    <name evidence="1" type="ORF">RFI_03135</name>
</gene>
<evidence type="ECO:0000313" key="1">
    <source>
        <dbReference type="EMBL" id="ETO33963.1"/>
    </source>
</evidence>
<dbReference type="EMBL" id="ASPP01002997">
    <property type="protein sequence ID" value="ETO33963.1"/>
    <property type="molecule type" value="Genomic_DNA"/>
</dbReference>
<sequence length="117" mass="14150">MMSVFLTLFFQIEMQYCLMFTKQQLNQQMFSLCKKITFQSKIFDFFLKNLKVDFFFTTISFFVQKYGIFKYLIIILKIACKAIFSSISFRKIKIYFTHSSFFNKNVLFVLTVAFQKF</sequence>
<comment type="caution">
    <text evidence="1">The sequence shown here is derived from an EMBL/GenBank/DDBJ whole genome shotgun (WGS) entry which is preliminary data.</text>
</comment>
<name>X6P769_RETFI</name>
<evidence type="ECO:0000313" key="2">
    <source>
        <dbReference type="Proteomes" id="UP000023152"/>
    </source>
</evidence>
<protein>
    <submittedName>
        <fullName evidence="1">Uncharacterized protein</fullName>
    </submittedName>
</protein>
<proteinExistence type="predicted"/>
<reference evidence="1 2" key="1">
    <citation type="journal article" date="2013" name="Curr. Biol.">
        <title>The Genome of the Foraminiferan Reticulomyxa filosa.</title>
        <authorList>
            <person name="Glockner G."/>
            <person name="Hulsmann N."/>
            <person name="Schleicher M."/>
            <person name="Noegel A.A."/>
            <person name="Eichinger L."/>
            <person name="Gallinger C."/>
            <person name="Pawlowski J."/>
            <person name="Sierra R."/>
            <person name="Euteneuer U."/>
            <person name="Pillet L."/>
            <person name="Moustafa A."/>
            <person name="Platzer M."/>
            <person name="Groth M."/>
            <person name="Szafranski K."/>
            <person name="Schliwa M."/>
        </authorList>
    </citation>
    <scope>NUCLEOTIDE SEQUENCE [LARGE SCALE GENOMIC DNA]</scope>
</reference>
<accession>X6P769</accession>
<keyword evidence="2" id="KW-1185">Reference proteome</keyword>
<dbReference type="Proteomes" id="UP000023152">
    <property type="component" value="Unassembled WGS sequence"/>
</dbReference>
<organism evidence="1 2">
    <name type="scientific">Reticulomyxa filosa</name>
    <dbReference type="NCBI Taxonomy" id="46433"/>
    <lineage>
        <taxon>Eukaryota</taxon>
        <taxon>Sar</taxon>
        <taxon>Rhizaria</taxon>
        <taxon>Retaria</taxon>
        <taxon>Foraminifera</taxon>
        <taxon>Monothalamids</taxon>
        <taxon>Reticulomyxidae</taxon>
        <taxon>Reticulomyxa</taxon>
    </lineage>
</organism>
<dbReference type="AlphaFoldDB" id="X6P769"/>